<keyword evidence="2" id="KW-0503">Monooxygenase</keyword>
<dbReference type="GO" id="GO:0004497">
    <property type="term" value="F:monooxygenase activity"/>
    <property type="evidence" value="ECO:0007669"/>
    <property type="project" value="UniProtKB-KW"/>
</dbReference>
<dbReference type="PANTHER" id="PTHR13789:SF309">
    <property type="entry name" value="PUTATIVE (AFU_ORTHOLOGUE AFUA_6G14510)-RELATED"/>
    <property type="match status" value="1"/>
</dbReference>
<feature type="domain" description="FAD-binding" evidence="3">
    <location>
        <begin position="38"/>
        <end position="378"/>
    </location>
</feature>
<dbReference type="GO" id="GO:0071949">
    <property type="term" value="F:FAD binding"/>
    <property type="evidence" value="ECO:0007669"/>
    <property type="project" value="InterPro"/>
</dbReference>
<dbReference type="KEGG" id="nah:F5544_28565"/>
<protein>
    <submittedName>
        <fullName evidence="4">NAD(P)-binding protein</fullName>
    </submittedName>
</protein>
<dbReference type="InterPro" id="IPR036188">
    <property type="entry name" value="FAD/NAD-bd_sf"/>
</dbReference>
<dbReference type="Pfam" id="PF01494">
    <property type="entry name" value="FAD_binding_3"/>
    <property type="match status" value="1"/>
</dbReference>
<dbReference type="InterPro" id="IPR002938">
    <property type="entry name" value="FAD-bd"/>
</dbReference>
<dbReference type="InterPro" id="IPR050493">
    <property type="entry name" value="FAD-dep_Monooxygenase_BioMet"/>
</dbReference>
<dbReference type="PANTHER" id="PTHR13789">
    <property type="entry name" value="MONOOXYGENASE"/>
    <property type="match status" value="1"/>
</dbReference>
<keyword evidence="1" id="KW-0560">Oxidoreductase</keyword>
<evidence type="ECO:0000256" key="1">
    <source>
        <dbReference type="ARBA" id="ARBA00023002"/>
    </source>
</evidence>
<evidence type="ECO:0000259" key="3">
    <source>
        <dbReference type="Pfam" id="PF01494"/>
    </source>
</evidence>
<proteinExistence type="predicted"/>
<dbReference type="Proteomes" id="UP000503540">
    <property type="component" value="Chromosome"/>
</dbReference>
<sequence>MQILTPCKEAYSGTRSITRTNRAVSGLEQRQGMPMNGNVVIIGAGIAGLTTAIGLRRAGIDAEVHEARDRPTAEDNSLAIAANGLRALGHLDCIEPVLERGFLVSRMSVWSGRGKRLGTIPFAGSEYGDLAGLAISRTPLIEALTERARDLGATITYGRRLVDAEPGADGVLTRFDDGSTATGTTLIGADGEYSRIRRIIDPDAPAPRYAGLVECGGYTDAAMDLPSNEITMIFGRRAFFGCGRGPGGRTWWFANVPTTPEPSREELRSLSSDAWKRRLLELFADDAGPARSIIEATEGPLRPRVSRLLPPAPVWHRDRMMIIGDAAHCASPNSGQGASMAIEDAVVLSGHLRASDSVEAAFRGYENARRDRVDRVVRYGARSARSKALGPIARVAADALMPFVFRRIATHRTLDWLYDYDAASGLPTPV</sequence>
<dbReference type="PRINTS" id="PR00420">
    <property type="entry name" value="RNGMNOXGNASE"/>
</dbReference>
<organism evidence="4 5">
    <name type="scientific">Nocardia arthritidis</name>
    <dbReference type="NCBI Taxonomy" id="228602"/>
    <lineage>
        <taxon>Bacteria</taxon>
        <taxon>Bacillati</taxon>
        <taxon>Actinomycetota</taxon>
        <taxon>Actinomycetes</taxon>
        <taxon>Mycobacteriales</taxon>
        <taxon>Nocardiaceae</taxon>
        <taxon>Nocardia</taxon>
    </lineage>
</organism>
<dbReference type="AlphaFoldDB" id="A0A6G9YK40"/>
<name>A0A6G9YK40_9NOCA</name>
<evidence type="ECO:0000313" key="5">
    <source>
        <dbReference type="Proteomes" id="UP000503540"/>
    </source>
</evidence>
<accession>A0A6G9YK40</accession>
<evidence type="ECO:0000313" key="4">
    <source>
        <dbReference type="EMBL" id="QIS13564.1"/>
    </source>
</evidence>
<reference evidence="4 5" key="1">
    <citation type="journal article" date="2019" name="ACS Chem. Biol.">
        <title>Identification and Mobilization of a Cryptic Antibiotic Biosynthesis Gene Locus from a Human-Pathogenic Nocardia Isolate.</title>
        <authorList>
            <person name="Herisse M."/>
            <person name="Ishida K."/>
            <person name="Porter J.L."/>
            <person name="Howden B."/>
            <person name="Hertweck C."/>
            <person name="Stinear T.P."/>
            <person name="Pidot S.J."/>
        </authorList>
    </citation>
    <scope>NUCLEOTIDE SEQUENCE [LARGE SCALE GENOMIC DNA]</scope>
    <source>
        <strain evidence="4 5">AUSMDU00012717</strain>
    </source>
</reference>
<keyword evidence="5" id="KW-1185">Reference proteome</keyword>
<dbReference type="SUPFAM" id="SSF51905">
    <property type="entry name" value="FAD/NAD(P)-binding domain"/>
    <property type="match status" value="1"/>
</dbReference>
<gene>
    <name evidence="4" type="ORF">F5544_28565</name>
</gene>
<dbReference type="EMBL" id="CP046172">
    <property type="protein sequence ID" value="QIS13564.1"/>
    <property type="molecule type" value="Genomic_DNA"/>
</dbReference>
<evidence type="ECO:0000256" key="2">
    <source>
        <dbReference type="ARBA" id="ARBA00023033"/>
    </source>
</evidence>
<dbReference type="Gene3D" id="3.50.50.60">
    <property type="entry name" value="FAD/NAD(P)-binding domain"/>
    <property type="match status" value="1"/>
</dbReference>